<evidence type="ECO:0000313" key="2">
    <source>
        <dbReference type="EMBL" id="SHF39759.1"/>
    </source>
</evidence>
<sequence>MNYDIVELEEKTVAGISARTNNTSPDMGAVIGGLWERFFSPDLYPAIEHKSNEKALGIYTDYAGDEKDDYTVVVACEIEREGNMPEGTVVRKIPAGKYARFIVRGDMEKAAADFWSRLWAMDLPRAFTCDFEEYQNDDMENAEIHMYIALREE</sequence>
<dbReference type="InterPro" id="IPR053182">
    <property type="entry name" value="YobU-like_regulator"/>
</dbReference>
<dbReference type="EMBL" id="FQVI01000025">
    <property type="protein sequence ID" value="SHF39759.1"/>
    <property type="molecule type" value="Genomic_DNA"/>
</dbReference>
<dbReference type="PANTHER" id="PTHR36444">
    <property type="entry name" value="TRANSCRIPTIONAL REGULATOR PROTEIN YOBU-RELATED"/>
    <property type="match status" value="1"/>
</dbReference>
<accession>A0A1M5BB66</accession>
<dbReference type="OrthoDB" id="9801008at2"/>
<dbReference type="SMART" id="SM00871">
    <property type="entry name" value="AraC_E_bind"/>
    <property type="match status" value="1"/>
</dbReference>
<feature type="domain" description="AraC effector-binding" evidence="1">
    <location>
        <begin position="1"/>
        <end position="151"/>
    </location>
</feature>
<gene>
    <name evidence="2" type="ORF">SAMN02745158_03588</name>
</gene>
<organism evidence="2 3">
    <name type="scientific">Lactonifactor longoviformis DSM 17459</name>
    <dbReference type="NCBI Taxonomy" id="1122155"/>
    <lineage>
        <taxon>Bacteria</taxon>
        <taxon>Bacillati</taxon>
        <taxon>Bacillota</taxon>
        <taxon>Clostridia</taxon>
        <taxon>Eubacteriales</taxon>
        <taxon>Clostridiaceae</taxon>
        <taxon>Lactonifactor</taxon>
    </lineage>
</organism>
<dbReference type="Pfam" id="PF14526">
    <property type="entry name" value="Cass2"/>
    <property type="match status" value="1"/>
</dbReference>
<dbReference type="Proteomes" id="UP000184245">
    <property type="component" value="Unassembled WGS sequence"/>
</dbReference>
<dbReference type="RefSeq" id="WP_072854152.1">
    <property type="nucleotide sequence ID" value="NZ_FQVI01000025.1"/>
</dbReference>
<evidence type="ECO:0000259" key="1">
    <source>
        <dbReference type="SMART" id="SM00871"/>
    </source>
</evidence>
<dbReference type="SUPFAM" id="SSF55136">
    <property type="entry name" value="Probable bacterial effector-binding domain"/>
    <property type="match status" value="1"/>
</dbReference>
<proteinExistence type="predicted"/>
<dbReference type="Gene3D" id="3.20.80.10">
    <property type="entry name" value="Regulatory factor, effector binding domain"/>
    <property type="match status" value="1"/>
</dbReference>
<dbReference type="InterPro" id="IPR029441">
    <property type="entry name" value="Cass2"/>
</dbReference>
<keyword evidence="2" id="KW-0238">DNA-binding</keyword>
<dbReference type="GO" id="GO:0003677">
    <property type="term" value="F:DNA binding"/>
    <property type="evidence" value="ECO:0007669"/>
    <property type="project" value="UniProtKB-KW"/>
</dbReference>
<protein>
    <submittedName>
        <fullName evidence="2">Predicted transcriptional regulator YdeE, contains AraC-type DNA-binding domain</fullName>
    </submittedName>
</protein>
<dbReference type="InterPro" id="IPR010499">
    <property type="entry name" value="AraC_E-bd"/>
</dbReference>
<dbReference type="STRING" id="1122155.SAMN02745158_03588"/>
<name>A0A1M5BB66_9CLOT</name>
<evidence type="ECO:0000313" key="3">
    <source>
        <dbReference type="Proteomes" id="UP000184245"/>
    </source>
</evidence>
<dbReference type="AlphaFoldDB" id="A0A1M5BB66"/>
<dbReference type="InterPro" id="IPR011256">
    <property type="entry name" value="Reg_factor_effector_dom_sf"/>
</dbReference>
<reference evidence="2 3" key="1">
    <citation type="submission" date="2016-11" db="EMBL/GenBank/DDBJ databases">
        <authorList>
            <person name="Jaros S."/>
            <person name="Januszkiewicz K."/>
            <person name="Wedrychowicz H."/>
        </authorList>
    </citation>
    <scope>NUCLEOTIDE SEQUENCE [LARGE SCALE GENOMIC DNA]</scope>
    <source>
        <strain evidence="2 3">DSM 17459</strain>
    </source>
</reference>
<dbReference type="PANTHER" id="PTHR36444:SF2">
    <property type="entry name" value="TRANSCRIPTIONAL REGULATOR PROTEIN YOBU-RELATED"/>
    <property type="match status" value="1"/>
</dbReference>
<keyword evidence="3" id="KW-1185">Reference proteome</keyword>